<dbReference type="InterPro" id="IPR032816">
    <property type="entry name" value="VTT_dom"/>
</dbReference>
<accession>A0ABV5W479</accession>
<dbReference type="PANTHER" id="PTHR42709:SF9">
    <property type="entry name" value="ALKALINE PHOSPHATASE LIKE PROTEIN"/>
    <property type="match status" value="1"/>
</dbReference>
<dbReference type="InterPro" id="IPR051311">
    <property type="entry name" value="DedA_domain"/>
</dbReference>
<dbReference type="PANTHER" id="PTHR42709">
    <property type="entry name" value="ALKALINE PHOSPHATASE LIKE PROTEIN"/>
    <property type="match status" value="1"/>
</dbReference>
<dbReference type="EMBL" id="JBHMAG010000018">
    <property type="protein sequence ID" value="MFB9755364.1"/>
    <property type="molecule type" value="Genomic_DNA"/>
</dbReference>
<feature type="transmembrane region" description="Helical" evidence="2">
    <location>
        <begin position="169"/>
        <end position="190"/>
    </location>
</feature>
<name>A0ABV5W479_9BACL</name>
<comment type="caution">
    <text evidence="4">The sequence shown here is derived from an EMBL/GenBank/DDBJ whole genome shotgun (WGS) entry which is preliminary data.</text>
</comment>
<comment type="similarity">
    <text evidence="1">Belongs to the DedA family.</text>
</comment>
<sequence length="198" mass="21602">MNVETLLQFISEYGYAALFFALWLGIVGLPIPDEVIVMTGGAASSTGLFHPGLAFLVTYLGVISGLSLGFFVGRFLGATAIDRLKRKKNFEKYLKIAENLIRKYGNFALSLSYFLPVVRHIVPYLVGIGSMTFRRYALYSYTAGFVWTAVFFVLGRFAGASIQTAGALIYRYGVLAGVAVAAAVVVFVVLRNRKKGAL</sequence>
<protein>
    <submittedName>
        <fullName evidence="4">DedA family protein</fullName>
    </submittedName>
</protein>
<evidence type="ECO:0000313" key="5">
    <source>
        <dbReference type="Proteomes" id="UP001589619"/>
    </source>
</evidence>
<dbReference type="RefSeq" id="WP_344908221.1">
    <property type="nucleotide sequence ID" value="NZ_BAAAYO010000006.1"/>
</dbReference>
<evidence type="ECO:0000313" key="4">
    <source>
        <dbReference type="EMBL" id="MFB9755364.1"/>
    </source>
</evidence>
<evidence type="ECO:0000256" key="1">
    <source>
        <dbReference type="ARBA" id="ARBA00010792"/>
    </source>
</evidence>
<keyword evidence="5" id="KW-1185">Reference proteome</keyword>
<evidence type="ECO:0000256" key="2">
    <source>
        <dbReference type="SAM" id="Phobius"/>
    </source>
</evidence>
<feature type="transmembrane region" description="Helical" evidence="2">
    <location>
        <begin position="52"/>
        <end position="77"/>
    </location>
</feature>
<feature type="domain" description="VTT" evidence="3">
    <location>
        <begin position="31"/>
        <end position="156"/>
    </location>
</feature>
<keyword evidence="2" id="KW-1133">Transmembrane helix</keyword>
<dbReference type="Proteomes" id="UP001589619">
    <property type="component" value="Unassembled WGS sequence"/>
</dbReference>
<gene>
    <name evidence="4" type="ORF">ACFFNY_27630</name>
</gene>
<proteinExistence type="inferred from homology"/>
<dbReference type="Pfam" id="PF09335">
    <property type="entry name" value="VTT_dom"/>
    <property type="match status" value="1"/>
</dbReference>
<feature type="transmembrane region" description="Helical" evidence="2">
    <location>
        <begin position="138"/>
        <end position="157"/>
    </location>
</feature>
<organism evidence="4 5">
    <name type="scientific">Paenibacillus hodogayensis</name>
    <dbReference type="NCBI Taxonomy" id="279208"/>
    <lineage>
        <taxon>Bacteria</taxon>
        <taxon>Bacillati</taxon>
        <taxon>Bacillota</taxon>
        <taxon>Bacilli</taxon>
        <taxon>Bacillales</taxon>
        <taxon>Paenibacillaceae</taxon>
        <taxon>Paenibacillus</taxon>
    </lineage>
</organism>
<keyword evidence="2" id="KW-0472">Membrane</keyword>
<evidence type="ECO:0000259" key="3">
    <source>
        <dbReference type="Pfam" id="PF09335"/>
    </source>
</evidence>
<feature type="transmembrane region" description="Helical" evidence="2">
    <location>
        <begin position="12"/>
        <end position="32"/>
    </location>
</feature>
<keyword evidence="2" id="KW-0812">Transmembrane</keyword>
<reference evidence="4 5" key="1">
    <citation type="submission" date="2024-09" db="EMBL/GenBank/DDBJ databases">
        <authorList>
            <person name="Sun Q."/>
            <person name="Mori K."/>
        </authorList>
    </citation>
    <scope>NUCLEOTIDE SEQUENCE [LARGE SCALE GENOMIC DNA]</scope>
    <source>
        <strain evidence="4 5">JCM 12520</strain>
    </source>
</reference>